<proteinExistence type="predicted"/>
<dbReference type="RefSeq" id="WP_160116213.1">
    <property type="nucleotide sequence ID" value="NZ_CAAAHP010000006.1"/>
</dbReference>
<evidence type="ECO:0000259" key="2">
    <source>
        <dbReference type="Pfam" id="PF22725"/>
    </source>
</evidence>
<dbReference type="InterPro" id="IPR000683">
    <property type="entry name" value="Gfo/Idh/MocA-like_OxRdtase_N"/>
</dbReference>
<evidence type="ECO:0000313" key="3">
    <source>
        <dbReference type="EMBL" id="STX52385.1"/>
    </source>
</evidence>
<dbReference type="Proteomes" id="UP000254794">
    <property type="component" value="Unassembled WGS sequence"/>
</dbReference>
<reference evidence="3 4" key="1">
    <citation type="submission" date="2018-06" db="EMBL/GenBank/DDBJ databases">
        <authorList>
            <consortium name="Pathogen Informatics"/>
            <person name="Doyle S."/>
        </authorList>
    </citation>
    <scope>NUCLEOTIDE SEQUENCE [LARGE SCALE GENOMIC DNA]</scope>
    <source>
        <strain evidence="3 4">NCTC13316</strain>
    </source>
</reference>
<keyword evidence="4" id="KW-1185">Reference proteome</keyword>
<keyword evidence="3" id="KW-0560">Oxidoreductase</keyword>
<dbReference type="InterPro" id="IPR051450">
    <property type="entry name" value="Gfo/Idh/MocA_Oxidoreductases"/>
</dbReference>
<feature type="domain" description="GFO/IDH/MocA-like oxidoreductase" evidence="2">
    <location>
        <begin position="137"/>
        <end position="237"/>
    </location>
</feature>
<dbReference type="EC" id="1.1.1.18" evidence="3"/>
<feature type="domain" description="Gfo/Idh/MocA-like oxidoreductase N-terminal" evidence="1">
    <location>
        <begin position="4"/>
        <end position="123"/>
    </location>
</feature>
<dbReference type="Pfam" id="PF01408">
    <property type="entry name" value="GFO_IDH_MocA"/>
    <property type="match status" value="1"/>
</dbReference>
<dbReference type="AlphaFoldDB" id="A0A378JMC8"/>
<dbReference type="Gene3D" id="3.30.360.10">
    <property type="entry name" value="Dihydrodipicolinate Reductase, domain 2"/>
    <property type="match status" value="1"/>
</dbReference>
<dbReference type="PANTHER" id="PTHR43377:SF6">
    <property type="entry name" value="GFO_IDH_MOCA-LIKE OXIDOREDUCTASE N-TERMINAL DOMAIN-CONTAINING PROTEIN"/>
    <property type="match status" value="1"/>
</dbReference>
<dbReference type="Gene3D" id="3.40.50.720">
    <property type="entry name" value="NAD(P)-binding Rossmann-like Domain"/>
    <property type="match status" value="1"/>
</dbReference>
<dbReference type="GO" id="GO:0050112">
    <property type="term" value="F:inositol 2-dehydrogenase (NAD+) activity"/>
    <property type="evidence" value="ECO:0007669"/>
    <property type="project" value="UniProtKB-EC"/>
</dbReference>
<dbReference type="SUPFAM" id="SSF55347">
    <property type="entry name" value="Glyceraldehyde-3-phosphate dehydrogenase-like, C-terminal domain"/>
    <property type="match status" value="1"/>
</dbReference>
<evidence type="ECO:0000313" key="4">
    <source>
        <dbReference type="Proteomes" id="UP000254794"/>
    </source>
</evidence>
<dbReference type="InterPro" id="IPR036291">
    <property type="entry name" value="NAD(P)-bd_dom_sf"/>
</dbReference>
<evidence type="ECO:0000259" key="1">
    <source>
        <dbReference type="Pfam" id="PF01408"/>
    </source>
</evidence>
<protein>
    <submittedName>
        <fullName evidence="3">Oxidoreductase</fullName>
        <ecNumber evidence="3">1.-.-.-</ecNumber>
        <ecNumber evidence="3">1.1.1.18</ecNumber>
    </submittedName>
</protein>
<dbReference type="SUPFAM" id="SSF51735">
    <property type="entry name" value="NAD(P)-binding Rossmann-fold domains"/>
    <property type="match status" value="1"/>
</dbReference>
<dbReference type="InterPro" id="IPR055170">
    <property type="entry name" value="GFO_IDH_MocA-like_dom"/>
</dbReference>
<name>A0A378JMC8_9GAMM</name>
<dbReference type="GO" id="GO:0000166">
    <property type="term" value="F:nucleotide binding"/>
    <property type="evidence" value="ECO:0007669"/>
    <property type="project" value="InterPro"/>
</dbReference>
<dbReference type="EMBL" id="UGOD01000001">
    <property type="protein sequence ID" value="STX52385.1"/>
    <property type="molecule type" value="Genomic_DNA"/>
</dbReference>
<dbReference type="Pfam" id="PF22725">
    <property type="entry name" value="GFO_IDH_MocA_C3"/>
    <property type="match status" value="1"/>
</dbReference>
<dbReference type="EC" id="1.-.-.-" evidence="3"/>
<accession>A0A378JMC8</accession>
<dbReference type="PANTHER" id="PTHR43377">
    <property type="entry name" value="BILIVERDIN REDUCTASE A"/>
    <property type="match status" value="1"/>
</dbReference>
<dbReference type="OrthoDB" id="9781031at2"/>
<gene>
    <name evidence="3" type="primary">ydgJ_3</name>
    <name evidence="3" type="ORF">NCTC13316_02498</name>
</gene>
<organism evidence="3 4">
    <name type="scientific">Legionella busanensis</name>
    <dbReference type="NCBI Taxonomy" id="190655"/>
    <lineage>
        <taxon>Bacteria</taxon>
        <taxon>Pseudomonadati</taxon>
        <taxon>Pseudomonadota</taxon>
        <taxon>Gammaproteobacteria</taxon>
        <taxon>Legionellales</taxon>
        <taxon>Legionellaceae</taxon>
        <taxon>Legionella</taxon>
    </lineage>
</organism>
<sequence>MYMIRIGIIGYGYWGRKLATEFSNLHNVNLTCICDINSKNLKEAHEHYNNAKLTINYQDLIDDTQIDAVIIATPIHTHYKLALAALKAEKHILVEKPLVTNFNEALEIQEIAEKKNKIVMVDYTPIYSSATKMLLGLVEQGELGNIVYLNSNRTNFGSNDLKSSVVWDLAVHDLALISYLLPVRLIAVSAVSSGYFDNNIPTIAHINLFFEGNITAHIYVNNITTEKLRHVTIAGNRKVAVFDDCLMHDKVKLYEVGIDDINDKAKYMTIKTNVSNTAHSLSVGHNDGLTIMAAHFIECIEHNRLPRTNAQNSLKLIYILELVEKSIRLRGQETLVNKYI</sequence>